<protein>
    <submittedName>
        <fullName evidence="2">Uncharacterized protein</fullName>
    </submittedName>
</protein>
<reference evidence="2 3" key="1">
    <citation type="journal article" date="2014" name="Nature">
        <title>The genome of the recently domesticated crop plant sugar beet (Beta vulgaris).</title>
        <authorList>
            <person name="Dohm J.C."/>
            <person name="Minoche A.E."/>
            <person name="Holtgrawe D."/>
            <person name="Capella-Gutierrez S."/>
            <person name="Zakrzewski F."/>
            <person name="Tafer H."/>
            <person name="Rupp O."/>
            <person name="Sorensen T.R."/>
            <person name="Stracke R."/>
            <person name="Reinhardt R."/>
            <person name="Goesmann A."/>
            <person name="Kraft T."/>
            <person name="Schulz B."/>
            <person name="Stadler P.F."/>
            <person name="Schmidt T."/>
            <person name="Gabaldon T."/>
            <person name="Lehrach H."/>
            <person name="Weisshaar B."/>
            <person name="Himmelbauer H."/>
        </authorList>
    </citation>
    <scope>NUCLEOTIDE SEQUENCE [LARGE SCALE GENOMIC DNA]</scope>
    <source>
        <tissue evidence="2">Taproot</tissue>
    </source>
</reference>
<dbReference type="Gramene" id="KMS97858">
    <property type="protein sequence ID" value="KMS97858"/>
    <property type="gene ID" value="BVRB_5g122890"/>
</dbReference>
<evidence type="ECO:0000256" key="1">
    <source>
        <dbReference type="SAM" id="MobiDB-lite"/>
    </source>
</evidence>
<sequence>MRTKKKKQQSMKLGDVEANLDGLRNEPRKEIVEPKEGKKLPEQLVQQVNLNGTELTKKISS</sequence>
<dbReference type="EMBL" id="KQ090289">
    <property type="protein sequence ID" value="KMS97858.1"/>
    <property type="molecule type" value="Genomic_DNA"/>
</dbReference>
<evidence type="ECO:0000313" key="3">
    <source>
        <dbReference type="Proteomes" id="UP000035740"/>
    </source>
</evidence>
<keyword evidence="3" id="KW-1185">Reference proteome</keyword>
<name>A0A0J8BCQ6_BETVV</name>
<gene>
    <name evidence="2" type="ORF">BVRB_5g122890</name>
</gene>
<feature type="region of interest" description="Disordered" evidence="1">
    <location>
        <begin position="1"/>
        <end position="26"/>
    </location>
</feature>
<organism evidence="2 3">
    <name type="scientific">Beta vulgaris subsp. vulgaris</name>
    <name type="common">Beet</name>
    <dbReference type="NCBI Taxonomy" id="3555"/>
    <lineage>
        <taxon>Eukaryota</taxon>
        <taxon>Viridiplantae</taxon>
        <taxon>Streptophyta</taxon>
        <taxon>Embryophyta</taxon>
        <taxon>Tracheophyta</taxon>
        <taxon>Spermatophyta</taxon>
        <taxon>Magnoliopsida</taxon>
        <taxon>eudicotyledons</taxon>
        <taxon>Gunneridae</taxon>
        <taxon>Pentapetalae</taxon>
        <taxon>Caryophyllales</taxon>
        <taxon>Chenopodiaceae</taxon>
        <taxon>Betoideae</taxon>
        <taxon>Beta</taxon>
    </lineage>
</organism>
<proteinExistence type="predicted"/>
<dbReference type="AlphaFoldDB" id="A0A0J8BCQ6"/>
<evidence type="ECO:0000313" key="2">
    <source>
        <dbReference type="EMBL" id="KMS97858.1"/>
    </source>
</evidence>
<dbReference type="Proteomes" id="UP000035740">
    <property type="component" value="Unassembled WGS sequence"/>
</dbReference>
<accession>A0A0J8BCQ6</accession>